<sequence>MQDRTSPGAMTIRVYTVDRRGTVTSDAGTRSVKPATNAAPPLRQDTYYPPCKCHLHRGEAAR</sequence>
<evidence type="ECO:0000313" key="3">
    <source>
        <dbReference type="Proteomes" id="UP000305929"/>
    </source>
</evidence>
<evidence type="ECO:0000256" key="1">
    <source>
        <dbReference type="SAM" id="MobiDB-lite"/>
    </source>
</evidence>
<dbReference type="EMBL" id="SZNQ01000003">
    <property type="protein sequence ID" value="TKS96224.1"/>
    <property type="molecule type" value="Genomic_DNA"/>
</dbReference>
<dbReference type="OrthoDB" id="4301539at2"/>
<accession>A0A4U5W470</accession>
<dbReference type="RefSeq" id="WP_137311327.1">
    <property type="nucleotide sequence ID" value="NZ_SZNQ01000003.1"/>
</dbReference>
<dbReference type="Proteomes" id="UP000305929">
    <property type="component" value="Unassembled WGS sequence"/>
</dbReference>
<organism evidence="2 3">
    <name type="scientific">Streptomyces lasalocidi</name>
    <name type="common">Streptomyces lasaliensis</name>
    <dbReference type="NCBI Taxonomy" id="324833"/>
    <lineage>
        <taxon>Bacteria</taxon>
        <taxon>Bacillati</taxon>
        <taxon>Actinomycetota</taxon>
        <taxon>Actinomycetes</taxon>
        <taxon>Kitasatosporales</taxon>
        <taxon>Streptomycetaceae</taxon>
        <taxon>Streptomyces</taxon>
    </lineage>
</organism>
<proteinExistence type="predicted"/>
<keyword evidence="3" id="KW-1185">Reference proteome</keyword>
<feature type="region of interest" description="Disordered" evidence="1">
    <location>
        <begin position="21"/>
        <end position="47"/>
    </location>
</feature>
<protein>
    <submittedName>
        <fullName evidence="2">Uncharacterized protein</fullName>
    </submittedName>
</protein>
<name>A0A4U5W470_STRLS</name>
<reference evidence="2 3" key="1">
    <citation type="submission" date="2019-04" db="EMBL/GenBank/DDBJ databases">
        <title>Streptomyces lasaliensis sp. nov., an Actinomycete isolated from soil which produces the polyether antibiotic lasalocid.</title>
        <authorList>
            <person name="Erwin G."/>
            <person name="Haber C."/>
        </authorList>
    </citation>
    <scope>NUCLEOTIDE SEQUENCE [LARGE SCALE GENOMIC DNA]</scope>
    <source>
        <strain evidence="2 3">X-537</strain>
    </source>
</reference>
<evidence type="ECO:0000313" key="2">
    <source>
        <dbReference type="EMBL" id="TKS96224.1"/>
    </source>
</evidence>
<gene>
    <name evidence="2" type="ORF">E4U91_36510</name>
</gene>
<comment type="caution">
    <text evidence="2">The sequence shown here is derived from an EMBL/GenBank/DDBJ whole genome shotgun (WGS) entry which is preliminary data.</text>
</comment>
<dbReference type="AlphaFoldDB" id="A0A4U5W470"/>